<evidence type="ECO:0000313" key="2">
    <source>
        <dbReference type="Proteomes" id="UP000203261"/>
    </source>
</evidence>
<reference evidence="1 2" key="1">
    <citation type="submission" date="2015-08" db="EMBL/GenBank/DDBJ databases">
        <authorList>
            <person name="Babu N.S."/>
            <person name="Beckwith C.J."/>
            <person name="Beseler K.G."/>
            <person name="Brison A."/>
            <person name="Carone J.V."/>
            <person name="Caskin T.P."/>
            <person name="Diamond M."/>
            <person name="Durham M.E."/>
            <person name="Foxe J.M."/>
            <person name="Go M."/>
            <person name="Henderson B.A."/>
            <person name="Jones I.B."/>
            <person name="McGettigan J.A."/>
            <person name="Micheletti S.J."/>
            <person name="Nasrallah M.E."/>
            <person name="Ortiz D."/>
            <person name="Piller C.R."/>
            <person name="Privatt S.R."/>
            <person name="Schneider S.L."/>
            <person name="Sharp S."/>
            <person name="Smith T.C."/>
            <person name="Stanton J.D."/>
            <person name="Ullery H.E."/>
            <person name="Wilson R.J."/>
            <person name="Serrano M.G."/>
            <person name="Buck G."/>
            <person name="Lee V."/>
            <person name="Wang Y."/>
            <person name="Carvalho R."/>
            <person name="Voegtly L."/>
            <person name="Shi R."/>
            <person name="Duckworth R."/>
            <person name="Johnson A."/>
            <person name="Loviza R."/>
            <person name="Walstead R."/>
            <person name="Shah Z."/>
            <person name="Kiflezghi M."/>
            <person name="Wade K."/>
            <person name="Ball S.L."/>
            <person name="Bradley K.W."/>
            <person name="Asai D.J."/>
            <person name="Bowman C.A."/>
            <person name="Russell D.A."/>
            <person name="Pope W.H."/>
            <person name="Jacobs-Sera D."/>
            <person name="Hendrix R.W."/>
            <person name="Hatfull G.F."/>
        </authorList>
    </citation>
    <scope>NUCLEOTIDE SEQUENCE [LARGE SCALE GENOMIC DNA]</scope>
</reference>
<name>A0A127AWJ7_9CAUD</name>
<dbReference type="EMBL" id="KT624200">
    <property type="protein sequence ID" value="AMM44980.1"/>
    <property type="molecule type" value="Genomic_DNA"/>
</dbReference>
<dbReference type="Proteomes" id="UP000203261">
    <property type="component" value="Segment"/>
</dbReference>
<keyword evidence="2" id="KW-1185">Reference proteome</keyword>
<sequence>MNLYREVTLEELDKELNEELELIDNRGLVLKSLEMDNMSGLRKALVRQFGRGTGHKAKRLKVLYQSRLDIINGKKIYTDLWKE</sequence>
<dbReference type="KEGG" id="vg:29125349"/>
<organism evidence="1 2">
    <name type="scientific">Bacillus phage SP-15</name>
    <dbReference type="NCBI Taxonomy" id="1792032"/>
    <lineage>
        <taxon>Viruses</taxon>
        <taxon>Duplodnaviria</taxon>
        <taxon>Heunggongvirae</taxon>
        <taxon>Uroviricota</taxon>
        <taxon>Caudoviricetes</taxon>
        <taxon>Thornevirus</taxon>
        <taxon>Thornevirus SP15</taxon>
    </lineage>
</organism>
<gene>
    <name evidence="1" type="ORF">SP15_182</name>
</gene>
<proteinExistence type="predicted"/>
<evidence type="ECO:0000313" key="1">
    <source>
        <dbReference type="EMBL" id="AMM44980.1"/>
    </source>
</evidence>
<dbReference type="RefSeq" id="YP_009302569.1">
    <property type="nucleotide sequence ID" value="NC_031245.1"/>
</dbReference>
<protein>
    <submittedName>
        <fullName evidence="1">Uncharacterized protein</fullName>
    </submittedName>
</protein>
<accession>A0A127AWJ7</accession>
<dbReference type="GeneID" id="29125349"/>